<evidence type="ECO:0000313" key="1">
    <source>
        <dbReference type="Proteomes" id="UP000887569"/>
    </source>
</evidence>
<dbReference type="WBParaSite" id="PgR085_g043_t01">
    <property type="protein sequence ID" value="PgR085_g043_t01"/>
    <property type="gene ID" value="PgR085_g043"/>
</dbReference>
<organism evidence="1 3">
    <name type="scientific">Parascaris univalens</name>
    <name type="common">Nematode worm</name>
    <dbReference type="NCBI Taxonomy" id="6257"/>
    <lineage>
        <taxon>Eukaryota</taxon>
        <taxon>Metazoa</taxon>
        <taxon>Ecdysozoa</taxon>
        <taxon>Nematoda</taxon>
        <taxon>Chromadorea</taxon>
        <taxon>Rhabditida</taxon>
        <taxon>Spirurina</taxon>
        <taxon>Ascaridomorpha</taxon>
        <taxon>Ascaridoidea</taxon>
        <taxon>Ascarididae</taxon>
        <taxon>Parascaris</taxon>
    </lineage>
</organism>
<protein>
    <submittedName>
        <fullName evidence="2 3">Uncharacterized protein</fullName>
    </submittedName>
</protein>
<dbReference type="WBParaSite" id="PgR085_g043_t02">
    <property type="protein sequence ID" value="PgR085_g043_t02"/>
    <property type="gene ID" value="PgR085_g043"/>
</dbReference>
<keyword evidence="1" id="KW-1185">Reference proteome</keyword>
<name>A0A915C4Y9_PARUN</name>
<dbReference type="AlphaFoldDB" id="A0A915C4Y9"/>
<reference evidence="2 3" key="1">
    <citation type="submission" date="2022-11" db="UniProtKB">
        <authorList>
            <consortium name="WormBaseParasite"/>
        </authorList>
    </citation>
    <scope>IDENTIFICATION</scope>
</reference>
<proteinExistence type="predicted"/>
<sequence length="132" mass="14813">MCVLFGFRTYVWHDKPRCSNTHVSTVQTFSLTESGESIVAVLEMKVTKKSGAQFAALSRGEVQKPTDFLHFSAKTITENKSLFPQSIDLRGIINCQCRHNGFTVQRQYVASSQKKIADSTSRPNMGEESMFV</sequence>
<accession>A0A915C4Y9</accession>
<evidence type="ECO:0000313" key="3">
    <source>
        <dbReference type="WBParaSite" id="PgR085_g043_t02"/>
    </source>
</evidence>
<dbReference type="Proteomes" id="UP000887569">
    <property type="component" value="Unplaced"/>
</dbReference>
<evidence type="ECO:0000313" key="2">
    <source>
        <dbReference type="WBParaSite" id="PgR085_g043_t01"/>
    </source>
</evidence>